<reference evidence="5 6" key="1">
    <citation type="submission" date="2017-12" db="EMBL/GenBank/DDBJ databases">
        <title>Sequencing, de novo assembly and annotation of complete genome of a new Thraustochytrid species, strain FCC1311.</title>
        <authorList>
            <person name="Sedici K."/>
            <person name="Godart F."/>
            <person name="Aiese Cigliano R."/>
            <person name="Sanseverino W."/>
            <person name="Barakat M."/>
            <person name="Ortet P."/>
            <person name="Marechal E."/>
            <person name="Cagnac O."/>
            <person name="Amato A."/>
        </authorList>
    </citation>
    <scope>NUCLEOTIDE SEQUENCE [LARGE SCALE GENOMIC DNA]</scope>
</reference>
<dbReference type="Proteomes" id="UP000241890">
    <property type="component" value="Unassembled WGS sequence"/>
</dbReference>
<dbReference type="GO" id="GO:0019243">
    <property type="term" value="P:methylglyoxal catabolic process to D-lactate via S-lactoyl-glutathione"/>
    <property type="evidence" value="ECO:0007669"/>
    <property type="project" value="TreeGrafter"/>
</dbReference>
<dbReference type="InterPro" id="IPR029062">
    <property type="entry name" value="Class_I_gatase-like"/>
</dbReference>
<sequence length="230" mass="25056">MKVLMVLTSNDKLGEHDEQTGWYLPECAHPYHVFKQAGTVEMVSASPAGGKAPVDESSVDASKEDKVSMDLYKDEAFKTFTEETKKLSDVKGDKFDAVFVVGGFGTMWDLPENADLQEIIRNTYEQGGIVSAVCHGPCALTQVKLSDGNFLVKDKKVTAFTDDEERAVERIDKIPFTNEQKLMEVGAVYTKRAAWSAHVVVDGRLITGQNPASATGVANAILARSSGTVY</sequence>
<dbReference type="InParanoid" id="A0A2R5GK05"/>
<protein>
    <submittedName>
        <fullName evidence="5">Glutathione-independent glyoxalase hsp3102</fullName>
    </submittedName>
</protein>
<keyword evidence="2" id="KW-0456">Lyase</keyword>
<evidence type="ECO:0000313" key="6">
    <source>
        <dbReference type="Proteomes" id="UP000241890"/>
    </source>
</evidence>
<dbReference type="AlphaFoldDB" id="A0A2R5GK05"/>
<dbReference type="CDD" id="cd03141">
    <property type="entry name" value="GATase1_Hsp31_like"/>
    <property type="match status" value="1"/>
</dbReference>
<dbReference type="SUPFAM" id="SSF52317">
    <property type="entry name" value="Class I glutamine amidotransferase-like"/>
    <property type="match status" value="1"/>
</dbReference>
<dbReference type="InterPro" id="IPR002818">
    <property type="entry name" value="DJ-1/PfpI"/>
</dbReference>
<dbReference type="PANTHER" id="PTHR48094">
    <property type="entry name" value="PROTEIN/NUCLEIC ACID DEGLYCASE DJ-1-RELATED"/>
    <property type="match status" value="1"/>
</dbReference>
<proteinExistence type="inferred from homology"/>
<comment type="similarity">
    <text evidence="3">Belongs to the peptidase C56 family. HSP31-like subfamily.</text>
</comment>
<dbReference type="GO" id="GO:0019172">
    <property type="term" value="F:glyoxalase III activity"/>
    <property type="evidence" value="ECO:0007669"/>
    <property type="project" value="TreeGrafter"/>
</dbReference>
<evidence type="ECO:0000259" key="4">
    <source>
        <dbReference type="Pfam" id="PF01965"/>
    </source>
</evidence>
<keyword evidence="1" id="KW-0346">Stress response</keyword>
<comment type="caution">
    <text evidence="5">The sequence shown here is derived from an EMBL/GenBank/DDBJ whole genome shotgun (WGS) entry which is preliminary data.</text>
</comment>
<dbReference type="Pfam" id="PF01965">
    <property type="entry name" value="DJ-1_PfpI"/>
    <property type="match status" value="1"/>
</dbReference>
<accession>A0A2R5GK05</accession>
<keyword evidence="6" id="KW-1185">Reference proteome</keyword>
<dbReference type="EMBL" id="BEYU01000092">
    <property type="protein sequence ID" value="GBG31207.1"/>
    <property type="molecule type" value="Genomic_DNA"/>
</dbReference>
<dbReference type="InterPro" id="IPR050325">
    <property type="entry name" value="Prot/Nucl_acid_deglycase"/>
</dbReference>
<dbReference type="PANTHER" id="PTHR48094:SF11">
    <property type="entry name" value="GLUTATHIONE-INDEPENDENT GLYOXALASE HSP31-RELATED"/>
    <property type="match status" value="1"/>
</dbReference>
<dbReference type="OrthoDB" id="543156at2759"/>
<evidence type="ECO:0000256" key="2">
    <source>
        <dbReference type="ARBA" id="ARBA00023239"/>
    </source>
</evidence>
<name>A0A2R5GK05_9STRA</name>
<feature type="domain" description="DJ-1/PfpI" evidence="4">
    <location>
        <begin position="26"/>
        <end position="223"/>
    </location>
</feature>
<gene>
    <name evidence="5" type="ORF">FCC1311_074282</name>
</gene>
<evidence type="ECO:0000313" key="5">
    <source>
        <dbReference type="EMBL" id="GBG31207.1"/>
    </source>
</evidence>
<organism evidence="5 6">
    <name type="scientific">Hondaea fermentalgiana</name>
    <dbReference type="NCBI Taxonomy" id="2315210"/>
    <lineage>
        <taxon>Eukaryota</taxon>
        <taxon>Sar</taxon>
        <taxon>Stramenopiles</taxon>
        <taxon>Bigyra</taxon>
        <taxon>Labyrinthulomycetes</taxon>
        <taxon>Thraustochytrida</taxon>
        <taxon>Thraustochytriidae</taxon>
        <taxon>Hondaea</taxon>
    </lineage>
</organism>
<dbReference type="Gene3D" id="3.40.50.880">
    <property type="match status" value="1"/>
</dbReference>
<dbReference type="GO" id="GO:0005737">
    <property type="term" value="C:cytoplasm"/>
    <property type="evidence" value="ECO:0007669"/>
    <property type="project" value="TreeGrafter"/>
</dbReference>
<evidence type="ECO:0000256" key="1">
    <source>
        <dbReference type="ARBA" id="ARBA00023016"/>
    </source>
</evidence>
<evidence type="ECO:0000256" key="3">
    <source>
        <dbReference type="ARBA" id="ARBA00038493"/>
    </source>
</evidence>